<keyword evidence="3" id="KW-0687">Ribonucleoprotein</keyword>
<dbReference type="Gene3D" id="1.20.5.1150">
    <property type="entry name" value="Ribosomal protein S8"/>
    <property type="match status" value="1"/>
</dbReference>
<name>A0A8T0IRE5_CERPU</name>
<dbReference type="NCBIfam" id="TIGR00030">
    <property type="entry name" value="S21p"/>
    <property type="match status" value="1"/>
</dbReference>
<dbReference type="PRINTS" id="PR00976">
    <property type="entry name" value="RIBOSOMALS21"/>
</dbReference>
<dbReference type="GO" id="GO:0006412">
    <property type="term" value="P:translation"/>
    <property type="evidence" value="ECO:0007669"/>
    <property type="project" value="InterPro"/>
</dbReference>
<protein>
    <submittedName>
        <fullName evidence="5">Uncharacterized protein</fullName>
    </submittedName>
</protein>
<dbReference type="PANTHER" id="PTHR21109">
    <property type="entry name" value="MITOCHONDRIAL 28S RIBOSOMAL PROTEIN S21"/>
    <property type="match status" value="1"/>
</dbReference>
<dbReference type="Pfam" id="PF01165">
    <property type="entry name" value="Ribosomal_S21"/>
    <property type="match status" value="1"/>
</dbReference>
<dbReference type="EMBL" id="CM026423">
    <property type="protein sequence ID" value="KAG0585208.1"/>
    <property type="molecule type" value="Genomic_DNA"/>
</dbReference>
<dbReference type="GO" id="GO:0005840">
    <property type="term" value="C:ribosome"/>
    <property type="evidence" value="ECO:0007669"/>
    <property type="project" value="UniProtKB-KW"/>
</dbReference>
<dbReference type="HAMAP" id="MF_00358">
    <property type="entry name" value="Ribosomal_bS21"/>
    <property type="match status" value="1"/>
</dbReference>
<keyword evidence="2" id="KW-0689">Ribosomal protein</keyword>
<dbReference type="PANTHER" id="PTHR21109:SF0">
    <property type="entry name" value="SMALL RIBOSOMAL SUBUNIT PROTEIN BS21M"/>
    <property type="match status" value="1"/>
</dbReference>
<accession>A0A8T0IRE5</accession>
<evidence type="ECO:0000256" key="2">
    <source>
        <dbReference type="ARBA" id="ARBA00022980"/>
    </source>
</evidence>
<keyword evidence="6" id="KW-1185">Reference proteome</keyword>
<dbReference type="InterPro" id="IPR001911">
    <property type="entry name" value="Ribosomal_bS21"/>
</dbReference>
<dbReference type="Proteomes" id="UP000822688">
    <property type="component" value="Chromosome 3"/>
</dbReference>
<feature type="compositionally biased region" description="Basic residues" evidence="4">
    <location>
        <begin position="137"/>
        <end position="149"/>
    </location>
</feature>
<feature type="region of interest" description="Disordered" evidence="4">
    <location>
        <begin position="136"/>
        <end position="193"/>
    </location>
</feature>
<proteinExistence type="inferred from homology"/>
<evidence type="ECO:0000313" key="6">
    <source>
        <dbReference type="Proteomes" id="UP000822688"/>
    </source>
</evidence>
<gene>
    <name evidence="5" type="ORF">KC19_3G267200</name>
</gene>
<comment type="similarity">
    <text evidence="1">Belongs to the bacterial ribosomal protein bS21 family.</text>
</comment>
<evidence type="ECO:0000256" key="3">
    <source>
        <dbReference type="ARBA" id="ARBA00023274"/>
    </source>
</evidence>
<dbReference type="AlphaFoldDB" id="A0A8T0IRE5"/>
<sequence>MMAMSSAVFRPLPISSSLRCCAAEPSATATTGTNFVKLPLQAVSAAQPLSLTHGEPSSSSSSSSSSSASVLSVLHPGMEFVNVMFFKGSYNAQVFVGEDEPADSVVRRFRKAVMQAGVIPECRRRRFHETPQDIVKRKQQNARRRKISNRRFNGPRPEGGFDNKFGEKKETSSAADDDDDFWGYAEEGADANL</sequence>
<comment type="caution">
    <text evidence="5">The sequence shown here is derived from an EMBL/GenBank/DDBJ whole genome shotgun (WGS) entry which is preliminary data.</text>
</comment>
<organism evidence="5 6">
    <name type="scientific">Ceratodon purpureus</name>
    <name type="common">Fire moss</name>
    <name type="synonym">Dicranum purpureum</name>
    <dbReference type="NCBI Taxonomy" id="3225"/>
    <lineage>
        <taxon>Eukaryota</taxon>
        <taxon>Viridiplantae</taxon>
        <taxon>Streptophyta</taxon>
        <taxon>Embryophyta</taxon>
        <taxon>Bryophyta</taxon>
        <taxon>Bryophytina</taxon>
        <taxon>Bryopsida</taxon>
        <taxon>Dicranidae</taxon>
        <taxon>Pseudoditrichales</taxon>
        <taxon>Ditrichaceae</taxon>
        <taxon>Ceratodon</taxon>
    </lineage>
</organism>
<dbReference type="InterPro" id="IPR038380">
    <property type="entry name" value="Ribosomal_bS21_sf"/>
</dbReference>
<reference evidence="5" key="1">
    <citation type="submission" date="2020-06" db="EMBL/GenBank/DDBJ databases">
        <title>WGS assembly of Ceratodon purpureus strain R40.</title>
        <authorList>
            <person name="Carey S.B."/>
            <person name="Jenkins J."/>
            <person name="Shu S."/>
            <person name="Lovell J.T."/>
            <person name="Sreedasyam A."/>
            <person name="Maumus F."/>
            <person name="Tiley G.P."/>
            <person name="Fernandez-Pozo N."/>
            <person name="Barry K."/>
            <person name="Chen C."/>
            <person name="Wang M."/>
            <person name="Lipzen A."/>
            <person name="Daum C."/>
            <person name="Saski C.A."/>
            <person name="Payton A.C."/>
            <person name="Mcbreen J.C."/>
            <person name="Conrad R.E."/>
            <person name="Kollar L.M."/>
            <person name="Olsson S."/>
            <person name="Huttunen S."/>
            <person name="Landis J.B."/>
            <person name="Wickett N.J."/>
            <person name="Johnson M.G."/>
            <person name="Rensing S.A."/>
            <person name="Grimwood J."/>
            <person name="Schmutz J."/>
            <person name="Mcdaniel S.F."/>
        </authorList>
    </citation>
    <scope>NUCLEOTIDE SEQUENCE</scope>
    <source>
        <strain evidence="5">R40</strain>
    </source>
</reference>
<evidence type="ECO:0000313" key="5">
    <source>
        <dbReference type="EMBL" id="KAG0585208.1"/>
    </source>
</evidence>
<feature type="compositionally biased region" description="Basic and acidic residues" evidence="4">
    <location>
        <begin position="159"/>
        <end position="171"/>
    </location>
</feature>
<dbReference type="GO" id="GO:1990904">
    <property type="term" value="C:ribonucleoprotein complex"/>
    <property type="evidence" value="ECO:0007669"/>
    <property type="project" value="UniProtKB-KW"/>
</dbReference>
<dbReference type="GO" id="GO:0003735">
    <property type="term" value="F:structural constituent of ribosome"/>
    <property type="evidence" value="ECO:0007669"/>
    <property type="project" value="InterPro"/>
</dbReference>
<evidence type="ECO:0000256" key="4">
    <source>
        <dbReference type="SAM" id="MobiDB-lite"/>
    </source>
</evidence>
<evidence type="ECO:0000256" key="1">
    <source>
        <dbReference type="ARBA" id="ARBA00006640"/>
    </source>
</evidence>